<dbReference type="InterPro" id="IPR020084">
    <property type="entry name" value="NUDIX_hydrolase_CS"/>
</dbReference>
<dbReference type="EMBL" id="MGIL01000020">
    <property type="protein sequence ID" value="OGM87876.1"/>
    <property type="molecule type" value="Genomic_DNA"/>
</dbReference>
<evidence type="ECO:0000256" key="1">
    <source>
        <dbReference type="ARBA" id="ARBA00022801"/>
    </source>
</evidence>
<dbReference type="PROSITE" id="PS00893">
    <property type="entry name" value="NUDIX_BOX"/>
    <property type="match status" value="1"/>
</dbReference>
<evidence type="ECO:0000313" key="4">
    <source>
        <dbReference type="Proteomes" id="UP000177596"/>
    </source>
</evidence>
<gene>
    <name evidence="3" type="ORF">A2573_01575</name>
</gene>
<proteinExistence type="predicted"/>
<reference evidence="3 4" key="1">
    <citation type="journal article" date="2016" name="Nat. Commun.">
        <title>Thousands of microbial genomes shed light on interconnected biogeochemical processes in an aquifer system.</title>
        <authorList>
            <person name="Anantharaman K."/>
            <person name="Brown C.T."/>
            <person name="Hug L.A."/>
            <person name="Sharon I."/>
            <person name="Castelle C.J."/>
            <person name="Probst A.J."/>
            <person name="Thomas B.C."/>
            <person name="Singh A."/>
            <person name="Wilkins M.J."/>
            <person name="Karaoz U."/>
            <person name="Brodie E.L."/>
            <person name="Williams K.H."/>
            <person name="Hubbard S.S."/>
            <person name="Banfield J.F."/>
        </authorList>
    </citation>
    <scope>NUCLEOTIDE SEQUENCE [LARGE SCALE GENOMIC DNA]</scope>
</reference>
<protein>
    <recommendedName>
        <fullName evidence="2">Nudix hydrolase domain-containing protein</fullName>
    </recommendedName>
</protein>
<dbReference type="Pfam" id="PF00293">
    <property type="entry name" value="NUDIX"/>
    <property type="match status" value="1"/>
</dbReference>
<sequence>MAERKEAHEKHGVVFILFDGKRLQLEERIKPQDQFFGYTVIPGGKIEPGEEIYSALRRELLEEYGVKLKEAFGLGDVQRVEDGGSLNVLHIFLVTRWDGDLSNPEGVNRHIEATFSEAGVLCRHPISQKILELLEGKLFGQDC</sequence>
<dbReference type="PROSITE" id="PS51462">
    <property type="entry name" value="NUDIX"/>
    <property type="match status" value="1"/>
</dbReference>
<dbReference type="GO" id="GO:0016787">
    <property type="term" value="F:hydrolase activity"/>
    <property type="evidence" value="ECO:0007669"/>
    <property type="project" value="UniProtKB-KW"/>
</dbReference>
<evidence type="ECO:0000259" key="2">
    <source>
        <dbReference type="PROSITE" id="PS51462"/>
    </source>
</evidence>
<dbReference type="SUPFAM" id="SSF55811">
    <property type="entry name" value="Nudix"/>
    <property type="match status" value="1"/>
</dbReference>
<dbReference type="Gene3D" id="3.90.79.10">
    <property type="entry name" value="Nucleoside Triphosphate Pyrophosphohydrolase"/>
    <property type="match status" value="1"/>
</dbReference>
<feature type="domain" description="Nudix hydrolase" evidence="2">
    <location>
        <begin position="8"/>
        <end position="138"/>
    </location>
</feature>
<comment type="caution">
    <text evidence="3">The sequence shown here is derived from an EMBL/GenBank/DDBJ whole genome shotgun (WGS) entry which is preliminary data.</text>
</comment>
<dbReference type="InterPro" id="IPR000086">
    <property type="entry name" value="NUDIX_hydrolase_dom"/>
</dbReference>
<dbReference type="AlphaFoldDB" id="A0A1F8DHK0"/>
<organism evidence="3 4">
    <name type="scientific">Candidatus Woesebacteria bacterium RIFOXYD1_FULL_43_18</name>
    <dbReference type="NCBI Taxonomy" id="1802551"/>
    <lineage>
        <taxon>Bacteria</taxon>
        <taxon>Candidatus Woeseibacteriota</taxon>
    </lineage>
</organism>
<accession>A0A1F8DHK0</accession>
<dbReference type="Proteomes" id="UP000177596">
    <property type="component" value="Unassembled WGS sequence"/>
</dbReference>
<dbReference type="InterPro" id="IPR015797">
    <property type="entry name" value="NUDIX_hydrolase-like_dom_sf"/>
</dbReference>
<name>A0A1F8DHK0_9BACT</name>
<evidence type="ECO:0000313" key="3">
    <source>
        <dbReference type="EMBL" id="OGM87876.1"/>
    </source>
</evidence>
<keyword evidence="1" id="KW-0378">Hydrolase</keyword>